<feature type="domain" description="Peptidoglycan recognition protein family" evidence="3">
    <location>
        <begin position="1"/>
        <end position="132"/>
    </location>
</feature>
<dbReference type="SMART" id="SM00701">
    <property type="entry name" value="PGRP"/>
    <property type="match status" value="1"/>
</dbReference>
<evidence type="ECO:0000259" key="3">
    <source>
        <dbReference type="SMART" id="SM00701"/>
    </source>
</evidence>
<proteinExistence type="inferred from homology"/>
<comment type="similarity">
    <text evidence="1">Belongs to the N-acetylmuramoyl-L-alanine amidase 2 family.</text>
</comment>
<gene>
    <name evidence="4" type="ORF">L284_17030</name>
</gene>
<dbReference type="SUPFAM" id="SSF55846">
    <property type="entry name" value="N-acetylmuramoyl-L-alanine amidase-like"/>
    <property type="match status" value="1"/>
</dbReference>
<dbReference type="PANTHER" id="PTHR11022">
    <property type="entry name" value="PEPTIDOGLYCAN RECOGNITION PROTEIN"/>
    <property type="match status" value="1"/>
</dbReference>
<evidence type="ECO:0000313" key="5">
    <source>
        <dbReference type="Proteomes" id="UP000015527"/>
    </source>
</evidence>
<dbReference type="Gene3D" id="3.40.80.10">
    <property type="entry name" value="Peptidoglycan recognition protein-like"/>
    <property type="match status" value="1"/>
</dbReference>
<dbReference type="CDD" id="cd06583">
    <property type="entry name" value="PGRP"/>
    <property type="match status" value="1"/>
</dbReference>
<dbReference type="InterPro" id="IPR015510">
    <property type="entry name" value="PGRP"/>
</dbReference>
<evidence type="ECO:0000256" key="1">
    <source>
        <dbReference type="ARBA" id="ARBA00007553"/>
    </source>
</evidence>
<dbReference type="EMBL" id="ATHL01000110">
    <property type="protein sequence ID" value="EQB10379.1"/>
    <property type="molecule type" value="Genomic_DNA"/>
</dbReference>
<organism evidence="4 5">
    <name type="scientific">Novosphingobium lindaniclasticum LE124</name>
    <dbReference type="NCBI Taxonomy" id="1096930"/>
    <lineage>
        <taxon>Bacteria</taxon>
        <taxon>Pseudomonadati</taxon>
        <taxon>Pseudomonadota</taxon>
        <taxon>Alphaproteobacteria</taxon>
        <taxon>Sphingomonadales</taxon>
        <taxon>Sphingomonadaceae</taxon>
        <taxon>Novosphingobium</taxon>
    </lineage>
</organism>
<accession>T0IL70</accession>
<evidence type="ECO:0000313" key="4">
    <source>
        <dbReference type="EMBL" id="EQB10379.1"/>
    </source>
</evidence>
<feature type="domain" description="N-acetylmuramoyl-L-alanine amidase" evidence="2">
    <location>
        <begin position="1"/>
        <end position="140"/>
    </location>
</feature>
<dbReference type="Pfam" id="PF01510">
    <property type="entry name" value="Amidase_2"/>
    <property type="match status" value="1"/>
</dbReference>
<evidence type="ECO:0000259" key="2">
    <source>
        <dbReference type="SMART" id="SM00644"/>
    </source>
</evidence>
<dbReference type="PANTHER" id="PTHR11022:SF41">
    <property type="entry name" value="PEPTIDOGLYCAN-RECOGNITION PROTEIN LC-RELATED"/>
    <property type="match status" value="1"/>
</dbReference>
<dbReference type="eggNOG" id="COG3023">
    <property type="taxonomic scope" value="Bacteria"/>
</dbReference>
<reference evidence="4 5" key="1">
    <citation type="journal article" date="2013" name="Genome Announc.">
        <title>Genome Sequence of Novosphingobium lindaniclasticum LE124T, Isolated from a Hexachlorocyclohexane Dumpsite.</title>
        <authorList>
            <person name="Saxena A."/>
            <person name="Nayyar N."/>
            <person name="Sangwan N."/>
            <person name="Kumari R."/>
            <person name="Khurana J.P."/>
            <person name="Lal R."/>
        </authorList>
    </citation>
    <scope>NUCLEOTIDE SEQUENCE [LARGE SCALE GENOMIC DNA]</scope>
    <source>
        <strain evidence="4 5">LE124</strain>
    </source>
</reference>
<keyword evidence="5" id="KW-1185">Reference proteome</keyword>
<dbReference type="RefSeq" id="WP_021235197.1">
    <property type="nucleotide sequence ID" value="NZ_ATHL01000110.1"/>
</dbReference>
<dbReference type="GO" id="GO:0008745">
    <property type="term" value="F:N-acetylmuramoyl-L-alanine amidase activity"/>
    <property type="evidence" value="ECO:0007669"/>
    <property type="project" value="UniProtKB-EC"/>
</dbReference>
<dbReference type="InterPro" id="IPR002502">
    <property type="entry name" value="Amidase_domain"/>
</dbReference>
<protein>
    <submittedName>
        <fullName evidence="4">Lysozyme</fullName>
        <ecNumber evidence="4">3.5.1.28</ecNumber>
    </submittedName>
</protein>
<dbReference type="SMART" id="SM00644">
    <property type="entry name" value="Ami_2"/>
    <property type="match status" value="1"/>
</dbReference>
<dbReference type="AlphaFoldDB" id="T0IL70"/>
<dbReference type="InterPro" id="IPR006619">
    <property type="entry name" value="PGRP_domain_met/bac"/>
</dbReference>
<sequence>MNYKKMTRIGFIAVHCSATPGTSVNIGASDIRQWHRKLGWRDIGYHYVIKRDGTVEKGRPDDMPGAHEPKINSQSIAVCLVGGSPPIGSPEQKKGLGENNYTSAQWASLKKLVTELHAKHPNAVVLGHRDVPGVRKACPSFDVKPWWAENKPQ</sequence>
<dbReference type="PATRIC" id="fig|1096930.3.peg.3379"/>
<comment type="caution">
    <text evidence="4">The sequence shown here is derived from an EMBL/GenBank/DDBJ whole genome shotgun (WGS) entry which is preliminary data.</text>
</comment>
<dbReference type="EC" id="3.5.1.28" evidence="4"/>
<dbReference type="InterPro" id="IPR036505">
    <property type="entry name" value="Amidase/PGRP_sf"/>
</dbReference>
<name>T0IL70_9SPHN</name>
<dbReference type="GO" id="GO:0008270">
    <property type="term" value="F:zinc ion binding"/>
    <property type="evidence" value="ECO:0007669"/>
    <property type="project" value="InterPro"/>
</dbReference>
<keyword evidence="4" id="KW-0378">Hydrolase</keyword>
<dbReference type="Proteomes" id="UP000015527">
    <property type="component" value="Unassembled WGS sequence"/>
</dbReference>
<dbReference type="GO" id="GO:0009253">
    <property type="term" value="P:peptidoglycan catabolic process"/>
    <property type="evidence" value="ECO:0007669"/>
    <property type="project" value="InterPro"/>
</dbReference>